<comment type="caution">
    <text evidence="1">The sequence shown here is derived from an EMBL/GenBank/DDBJ whole genome shotgun (WGS) entry which is preliminary data.</text>
</comment>
<dbReference type="CDD" id="cd00084">
    <property type="entry name" value="HMG-box_SF"/>
    <property type="match status" value="1"/>
</dbReference>
<evidence type="ECO:0000313" key="2">
    <source>
        <dbReference type="Proteomes" id="UP000265703"/>
    </source>
</evidence>
<proteinExistence type="predicted"/>
<dbReference type="Proteomes" id="UP000265703">
    <property type="component" value="Unassembled WGS sequence"/>
</dbReference>
<dbReference type="SUPFAM" id="SSF47095">
    <property type="entry name" value="HMG-box"/>
    <property type="match status" value="1"/>
</dbReference>
<dbReference type="Gene3D" id="1.10.30.10">
    <property type="entry name" value="High mobility group box domain"/>
    <property type="match status" value="1"/>
</dbReference>
<protein>
    <submittedName>
        <fullName evidence="1">Uncharacterized protein</fullName>
    </submittedName>
</protein>
<gene>
    <name evidence="1" type="ORF">C1645_818431</name>
</gene>
<organism evidence="1 2">
    <name type="scientific">Glomus cerebriforme</name>
    <dbReference type="NCBI Taxonomy" id="658196"/>
    <lineage>
        <taxon>Eukaryota</taxon>
        <taxon>Fungi</taxon>
        <taxon>Fungi incertae sedis</taxon>
        <taxon>Mucoromycota</taxon>
        <taxon>Glomeromycotina</taxon>
        <taxon>Glomeromycetes</taxon>
        <taxon>Glomerales</taxon>
        <taxon>Glomeraceae</taxon>
        <taxon>Glomus</taxon>
    </lineage>
</organism>
<evidence type="ECO:0000313" key="1">
    <source>
        <dbReference type="EMBL" id="RIA94147.1"/>
    </source>
</evidence>
<dbReference type="EMBL" id="QKYT01000088">
    <property type="protein sequence ID" value="RIA94147.1"/>
    <property type="molecule type" value="Genomic_DNA"/>
</dbReference>
<name>A0A397TCW5_9GLOM</name>
<accession>A0A397TCW5</accession>
<reference evidence="1 2" key="1">
    <citation type="submission" date="2018-06" db="EMBL/GenBank/DDBJ databases">
        <title>Comparative genomics reveals the genomic features of Rhizophagus irregularis, R. cerebriforme, R. diaphanum and Gigaspora rosea, and their symbiotic lifestyle signature.</title>
        <authorList>
            <person name="Morin E."/>
            <person name="San Clemente H."/>
            <person name="Chen E.C.H."/>
            <person name="De La Providencia I."/>
            <person name="Hainaut M."/>
            <person name="Kuo A."/>
            <person name="Kohler A."/>
            <person name="Murat C."/>
            <person name="Tang N."/>
            <person name="Roy S."/>
            <person name="Loubradou J."/>
            <person name="Henrissat B."/>
            <person name="Grigoriev I.V."/>
            <person name="Corradi N."/>
            <person name="Roux C."/>
            <person name="Martin F.M."/>
        </authorList>
    </citation>
    <scope>NUCLEOTIDE SEQUENCE [LARGE SCALE GENOMIC DNA]</scope>
    <source>
        <strain evidence="1 2">DAOM 227022</strain>
    </source>
</reference>
<keyword evidence="2" id="KW-1185">Reference proteome</keyword>
<dbReference type="AlphaFoldDB" id="A0A397TCW5"/>
<dbReference type="InterPro" id="IPR036910">
    <property type="entry name" value="HMG_box_dom_sf"/>
</dbReference>
<sequence length="168" mass="19842">MSRRKTSKTVKKRTPYKKHPKIENPWLLFSKNYIKLLCGNNNINSKDAMKLASEEWEKMPDWHKNQWYHLSHQKKLLRKMKEIIPLLSSMSIKFIESPYNNIFIMDETSFKSMINQAKANQAADLGSNNSFPISMESHEENEENGDIEKVVNQLFEEFINFDMLVLVE</sequence>